<dbReference type="PANTHER" id="PTHR11361">
    <property type="entry name" value="DNA MISMATCH REPAIR PROTEIN MUTS FAMILY MEMBER"/>
    <property type="match status" value="1"/>
</dbReference>
<dbReference type="InterPro" id="IPR000432">
    <property type="entry name" value="DNA_mismatch_repair_MutS_C"/>
</dbReference>
<evidence type="ECO:0000313" key="8">
    <source>
        <dbReference type="Proteomes" id="UP000241890"/>
    </source>
</evidence>
<proteinExistence type="inferred from homology"/>
<dbReference type="AlphaFoldDB" id="A0A2R5G9E2"/>
<dbReference type="SMART" id="SM00534">
    <property type="entry name" value="MUTSac"/>
    <property type="match status" value="1"/>
</dbReference>
<dbReference type="GO" id="GO:0140664">
    <property type="term" value="F:ATP-dependent DNA damage sensor activity"/>
    <property type="evidence" value="ECO:0007669"/>
    <property type="project" value="InterPro"/>
</dbReference>
<dbReference type="InterPro" id="IPR027417">
    <property type="entry name" value="P-loop_NTPase"/>
</dbReference>
<comment type="caution">
    <text evidence="7">The sequence shown here is derived from an EMBL/GenBank/DDBJ whole genome shotgun (WGS) entry which is preliminary data.</text>
</comment>
<feature type="region of interest" description="Disordered" evidence="5">
    <location>
        <begin position="832"/>
        <end position="858"/>
    </location>
</feature>
<keyword evidence="8" id="KW-1185">Reference proteome</keyword>
<feature type="compositionally biased region" description="Low complexity" evidence="5">
    <location>
        <begin position="434"/>
        <end position="455"/>
    </location>
</feature>
<dbReference type="Pfam" id="PF05192">
    <property type="entry name" value="MutS_III"/>
    <property type="match status" value="1"/>
</dbReference>
<keyword evidence="3" id="KW-0067">ATP-binding</keyword>
<keyword evidence="2" id="KW-0547">Nucleotide-binding</keyword>
<dbReference type="GO" id="GO:0005524">
    <property type="term" value="F:ATP binding"/>
    <property type="evidence" value="ECO:0007669"/>
    <property type="project" value="UniProtKB-KW"/>
</dbReference>
<reference evidence="7 8" key="1">
    <citation type="submission" date="2017-12" db="EMBL/GenBank/DDBJ databases">
        <title>Sequencing, de novo assembly and annotation of complete genome of a new Thraustochytrid species, strain FCC1311.</title>
        <authorList>
            <person name="Sedici K."/>
            <person name="Godart F."/>
            <person name="Aiese Cigliano R."/>
            <person name="Sanseverino W."/>
            <person name="Barakat M."/>
            <person name="Ortet P."/>
            <person name="Marechal E."/>
            <person name="Cagnac O."/>
            <person name="Amato A."/>
        </authorList>
    </citation>
    <scope>NUCLEOTIDE SEQUENCE [LARGE SCALE GENOMIC DNA]</scope>
</reference>
<evidence type="ECO:0000259" key="6">
    <source>
        <dbReference type="PROSITE" id="PS00486"/>
    </source>
</evidence>
<dbReference type="GO" id="GO:0006298">
    <property type="term" value="P:mismatch repair"/>
    <property type="evidence" value="ECO:0007669"/>
    <property type="project" value="InterPro"/>
</dbReference>
<evidence type="ECO:0000256" key="5">
    <source>
        <dbReference type="SAM" id="MobiDB-lite"/>
    </source>
</evidence>
<evidence type="ECO:0000256" key="1">
    <source>
        <dbReference type="ARBA" id="ARBA00006271"/>
    </source>
</evidence>
<dbReference type="InterPro" id="IPR045076">
    <property type="entry name" value="MutS"/>
</dbReference>
<dbReference type="EMBL" id="BEYU01000033">
    <property type="protein sequence ID" value="GBG27637.1"/>
    <property type="molecule type" value="Genomic_DNA"/>
</dbReference>
<keyword evidence="4" id="KW-0238">DNA-binding</keyword>
<feature type="domain" description="DNA mismatch repair proteins mutS family" evidence="6">
    <location>
        <begin position="659"/>
        <end position="675"/>
    </location>
</feature>
<accession>A0A2R5G9E2</accession>
<name>A0A2R5G9E2_9STRA</name>
<feature type="region of interest" description="Disordered" evidence="5">
    <location>
        <begin position="432"/>
        <end position="462"/>
    </location>
</feature>
<comment type="similarity">
    <text evidence="1">Belongs to the DNA mismatch repair MutS family.</text>
</comment>
<dbReference type="Pfam" id="PF00488">
    <property type="entry name" value="MutS_V"/>
    <property type="match status" value="1"/>
</dbReference>
<sequence length="858" mass="94220">MAEENSRRVLSVRKGRGDALGACVYDPEDLSLAVLARTHVLGNKVARIVTGLFEKVDPATVVLAAQASDEVSQAVEAVAERYGTSVERVSSSAFDCDGALRRLQNLGFPAVQLRTRLDRDHVTSLESVGGALHFAERKQLLAQGTLSRIELLNLDDYMVVSMESLHSLDVVREESHPSVVRTNHKRKEGFSLLTLLDRAKSTVGRKLLRRWVLQPLANRDMIEERLDCVQYFMQAAAIAHAGDLCKHLSGLRDVPRFLALLRARTAKASDWMTFAESVCAIDAVLDTLVQVTRDVARDRHAQDVIPDAIEELAHVERTTLRTVEALLASIDWESTRDQGWLVPGTGVSSPLDAARRKYDACDSILANAEPNLLASLGATSNRQTTFSLVYMPILGFLVQADGQSLSNNEAFNVPADFQEVFRRIDDEEKNDQTANESAAACASDDALANASPSGGSRRRSRRRSPDQFVYFRCDLTRALNEEHGDLFGKVRDLEDAFSRELESRMLGMEQDLASMCAACAEIDVFLAFATTARDFDYVRPTITSDAKISLKGAKHPLITHSLDQYVPNDIFMGREDRRILLVTGPNYSGKSVLLKTIATIVIMAQVGCFVPAQEASLGIIDRLFTRVESLESSTTLMESSFSIDVQQVANMLHNATMHSLLLVDEFGKGTSSVDGASILAATVRHLSRLGKNAPRTLITTHFLEVLDHGLVQNFSGVQLCEMKVLVEADPAHEKEKESVSFQAPVPLFQLVDGASSARSFALACADRANVPRAILLRAASILTLSEHGIPPSATPARDAELCGLLRTIDKHEWADAPERTVLGLVKAIQRVKRSNDVDTTQEREEKDTAKDTSDSSED</sequence>
<dbReference type="Gene3D" id="3.40.50.300">
    <property type="entry name" value="P-loop containing nucleotide triphosphate hydrolases"/>
    <property type="match status" value="1"/>
</dbReference>
<evidence type="ECO:0000256" key="3">
    <source>
        <dbReference type="ARBA" id="ARBA00022840"/>
    </source>
</evidence>
<dbReference type="SMART" id="SM00533">
    <property type="entry name" value="MUTSd"/>
    <property type="match status" value="1"/>
</dbReference>
<evidence type="ECO:0000313" key="7">
    <source>
        <dbReference type="EMBL" id="GBG27637.1"/>
    </source>
</evidence>
<organism evidence="7 8">
    <name type="scientific">Hondaea fermentalgiana</name>
    <dbReference type="NCBI Taxonomy" id="2315210"/>
    <lineage>
        <taxon>Eukaryota</taxon>
        <taxon>Sar</taxon>
        <taxon>Stramenopiles</taxon>
        <taxon>Bigyra</taxon>
        <taxon>Labyrinthulomycetes</taxon>
        <taxon>Thraustochytrida</taxon>
        <taxon>Thraustochytriidae</taxon>
        <taxon>Hondaea</taxon>
    </lineage>
</organism>
<dbReference type="Proteomes" id="UP000241890">
    <property type="component" value="Unassembled WGS sequence"/>
</dbReference>
<dbReference type="InterPro" id="IPR036187">
    <property type="entry name" value="DNA_mismatch_repair_MutS_sf"/>
</dbReference>
<feature type="compositionally biased region" description="Basic and acidic residues" evidence="5">
    <location>
        <begin position="833"/>
        <end position="858"/>
    </location>
</feature>
<evidence type="ECO:0000256" key="4">
    <source>
        <dbReference type="ARBA" id="ARBA00023125"/>
    </source>
</evidence>
<dbReference type="InterPro" id="IPR007696">
    <property type="entry name" value="DNA_mismatch_repair_MutS_core"/>
</dbReference>
<dbReference type="SUPFAM" id="SSF48334">
    <property type="entry name" value="DNA repair protein MutS, domain III"/>
    <property type="match status" value="1"/>
</dbReference>
<dbReference type="InterPro" id="IPR011184">
    <property type="entry name" value="DNA_mismatch_repair_Msh2"/>
</dbReference>
<dbReference type="Gene3D" id="1.10.1420.10">
    <property type="match status" value="1"/>
</dbReference>
<dbReference type="InParanoid" id="A0A2R5G9E2"/>
<dbReference type="GO" id="GO:0051026">
    <property type="term" value="P:chiasma assembly"/>
    <property type="evidence" value="ECO:0007669"/>
    <property type="project" value="TreeGrafter"/>
</dbReference>
<dbReference type="PANTHER" id="PTHR11361:SF20">
    <property type="entry name" value="MUTS PROTEIN HOMOLOG 5"/>
    <property type="match status" value="1"/>
</dbReference>
<dbReference type="SUPFAM" id="SSF52540">
    <property type="entry name" value="P-loop containing nucleoside triphosphate hydrolases"/>
    <property type="match status" value="1"/>
</dbReference>
<dbReference type="OrthoDB" id="29596at2759"/>
<dbReference type="GO" id="GO:0005634">
    <property type="term" value="C:nucleus"/>
    <property type="evidence" value="ECO:0007669"/>
    <property type="project" value="TreeGrafter"/>
</dbReference>
<protein>
    <submittedName>
        <fullName evidence="7">DNA mismatch repair protein MSH5</fullName>
    </submittedName>
</protein>
<dbReference type="GO" id="GO:0030983">
    <property type="term" value="F:mismatched DNA binding"/>
    <property type="evidence" value="ECO:0007669"/>
    <property type="project" value="InterPro"/>
</dbReference>
<evidence type="ECO:0000256" key="2">
    <source>
        <dbReference type="ARBA" id="ARBA00022741"/>
    </source>
</evidence>
<dbReference type="PIRSF" id="PIRSF005813">
    <property type="entry name" value="MSH2"/>
    <property type="match status" value="1"/>
</dbReference>
<gene>
    <name evidence="7" type="ORF">FCC1311_038602</name>
</gene>
<dbReference type="PROSITE" id="PS00486">
    <property type="entry name" value="DNA_MISMATCH_REPAIR_2"/>
    <property type="match status" value="1"/>
</dbReference>